<dbReference type="SMART" id="SM00347">
    <property type="entry name" value="HTH_MARR"/>
    <property type="match status" value="1"/>
</dbReference>
<reference evidence="5 6" key="1">
    <citation type="submission" date="2020-02" db="EMBL/GenBank/DDBJ databases">
        <title>Genome sequence of the type strain DSM 27180 of Arthrobacter silviterrae.</title>
        <authorList>
            <person name="Gao J."/>
            <person name="Sun J."/>
        </authorList>
    </citation>
    <scope>NUCLEOTIDE SEQUENCE [LARGE SCALE GENOMIC DNA]</scope>
    <source>
        <strain evidence="5 6">DSM 27180</strain>
    </source>
</reference>
<evidence type="ECO:0000256" key="2">
    <source>
        <dbReference type="ARBA" id="ARBA00023125"/>
    </source>
</evidence>
<sequence>MSEHLGDPVPAQTSAVATELRVVVGKLRRRMNSGRVFGDFTPSQIAALARLESGGPATVSTLARAEGVRPQSMGAKVAALEAAGLVSGAPDPNDGRATIWSLTESARETVREARAAKDDWLFRAIRATLSADEQDQLAAGVALLTRLADS</sequence>
<dbReference type="Pfam" id="PF12802">
    <property type="entry name" value="MarR_2"/>
    <property type="match status" value="1"/>
</dbReference>
<feature type="domain" description="HTH marR-type" evidence="4">
    <location>
        <begin position="13"/>
        <end position="149"/>
    </location>
</feature>
<dbReference type="SUPFAM" id="SSF46785">
    <property type="entry name" value="Winged helix' DNA-binding domain"/>
    <property type="match status" value="1"/>
</dbReference>
<evidence type="ECO:0000256" key="3">
    <source>
        <dbReference type="ARBA" id="ARBA00023163"/>
    </source>
</evidence>
<gene>
    <name evidence="5" type="ORF">G6N77_04705</name>
</gene>
<organism evidence="5 6">
    <name type="scientific">Arthrobacter silviterrae</name>
    <dbReference type="NCBI Taxonomy" id="2026658"/>
    <lineage>
        <taxon>Bacteria</taxon>
        <taxon>Bacillati</taxon>
        <taxon>Actinomycetota</taxon>
        <taxon>Actinomycetes</taxon>
        <taxon>Micrococcales</taxon>
        <taxon>Micrococcaceae</taxon>
        <taxon>Arthrobacter</taxon>
    </lineage>
</organism>
<comment type="caution">
    <text evidence="5">The sequence shown here is derived from an EMBL/GenBank/DDBJ whole genome shotgun (WGS) entry which is preliminary data.</text>
</comment>
<proteinExistence type="predicted"/>
<dbReference type="PANTHER" id="PTHR39515:SF2">
    <property type="entry name" value="HTH-TYPE TRANSCRIPTIONAL REGULATOR RV0880"/>
    <property type="match status" value="1"/>
</dbReference>
<dbReference type="InterPro" id="IPR000835">
    <property type="entry name" value="HTH_MarR-typ"/>
</dbReference>
<dbReference type="PANTHER" id="PTHR39515">
    <property type="entry name" value="CONSERVED PROTEIN"/>
    <property type="match status" value="1"/>
</dbReference>
<keyword evidence="1" id="KW-0805">Transcription regulation</keyword>
<dbReference type="Gene3D" id="1.10.10.10">
    <property type="entry name" value="Winged helix-like DNA-binding domain superfamily/Winged helix DNA-binding domain"/>
    <property type="match status" value="1"/>
</dbReference>
<dbReference type="Proteomes" id="UP000479226">
    <property type="component" value="Unassembled WGS sequence"/>
</dbReference>
<dbReference type="InterPro" id="IPR023187">
    <property type="entry name" value="Tscrpt_reg_MarR-type_CS"/>
</dbReference>
<evidence type="ECO:0000313" key="5">
    <source>
        <dbReference type="EMBL" id="NGN82765.1"/>
    </source>
</evidence>
<dbReference type="PROSITE" id="PS01117">
    <property type="entry name" value="HTH_MARR_1"/>
    <property type="match status" value="1"/>
</dbReference>
<dbReference type="InterPro" id="IPR036388">
    <property type="entry name" value="WH-like_DNA-bd_sf"/>
</dbReference>
<dbReference type="InterPro" id="IPR036390">
    <property type="entry name" value="WH_DNA-bd_sf"/>
</dbReference>
<accession>A0ABX0DBH2</accession>
<keyword evidence="2" id="KW-0238">DNA-binding</keyword>
<dbReference type="Gene3D" id="1.10.287.100">
    <property type="match status" value="1"/>
</dbReference>
<keyword evidence="6" id="KW-1185">Reference proteome</keyword>
<evidence type="ECO:0000313" key="6">
    <source>
        <dbReference type="Proteomes" id="UP000479226"/>
    </source>
</evidence>
<name>A0ABX0DBH2_9MICC</name>
<dbReference type="EMBL" id="JAAKZI010000005">
    <property type="protein sequence ID" value="NGN82765.1"/>
    <property type="molecule type" value="Genomic_DNA"/>
</dbReference>
<dbReference type="PROSITE" id="PS50995">
    <property type="entry name" value="HTH_MARR_2"/>
    <property type="match status" value="1"/>
</dbReference>
<dbReference type="RefSeq" id="WP_165180864.1">
    <property type="nucleotide sequence ID" value="NZ_JAAKZI010000005.1"/>
</dbReference>
<keyword evidence="3" id="KW-0804">Transcription</keyword>
<evidence type="ECO:0000256" key="1">
    <source>
        <dbReference type="ARBA" id="ARBA00023015"/>
    </source>
</evidence>
<evidence type="ECO:0000259" key="4">
    <source>
        <dbReference type="PROSITE" id="PS50995"/>
    </source>
</evidence>
<dbReference type="InterPro" id="IPR052526">
    <property type="entry name" value="HTH-type_Bedaq_tolerance"/>
</dbReference>
<protein>
    <submittedName>
        <fullName evidence="5">MarR family transcriptional regulator</fullName>
    </submittedName>
</protein>